<dbReference type="InterPro" id="IPR029039">
    <property type="entry name" value="Flavoprotein-like_sf"/>
</dbReference>
<evidence type="ECO:0000313" key="1">
    <source>
        <dbReference type="EMBL" id="MEE6148107.1"/>
    </source>
</evidence>
<reference evidence="1 2" key="1">
    <citation type="submission" date="2024-01" db="EMBL/GenBank/DDBJ databases">
        <title>Description of Olsenella sp. nov., isolated from pig feces.</title>
        <authorList>
            <person name="Chang Y.-H."/>
        </authorList>
    </citation>
    <scope>NUCLEOTIDE SEQUENCE [LARGE SCALE GENOMIC DNA]</scope>
    <source>
        <strain evidence="1 2">YH-ols2223</strain>
    </source>
</reference>
<dbReference type="RefSeq" id="WP_330958874.1">
    <property type="nucleotide sequence ID" value="NZ_JAZGJQ010000013.1"/>
</dbReference>
<accession>A0ABU7RBX4</accession>
<evidence type="ECO:0000313" key="2">
    <source>
        <dbReference type="Proteomes" id="UP001332931"/>
    </source>
</evidence>
<dbReference type="SUPFAM" id="SSF52218">
    <property type="entry name" value="Flavoproteins"/>
    <property type="match status" value="1"/>
</dbReference>
<protein>
    <recommendedName>
        <fullName evidence="3">Flavodoxin-like domain-containing protein</fullName>
    </recommendedName>
</protein>
<keyword evidence="2" id="KW-1185">Reference proteome</keyword>
<gene>
    <name evidence="1" type="ORF">VXJ25_08960</name>
</gene>
<organism evidence="1 2">
    <name type="scientific">Olsenella absiana</name>
    <dbReference type="NCBI Taxonomy" id="3115222"/>
    <lineage>
        <taxon>Bacteria</taxon>
        <taxon>Bacillati</taxon>
        <taxon>Actinomycetota</taxon>
        <taxon>Coriobacteriia</taxon>
        <taxon>Coriobacteriales</taxon>
        <taxon>Atopobiaceae</taxon>
        <taxon>Olsenella</taxon>
    </lineage>
</organism>
<dbReference type="EMBL" id="JAZGJQ010000013">
    <property type="protein sequence ID" value="MEE6148107.1"/>
    <property type="molecule type" value="Genomic_DNA"/>
</dbReference>
<sequence length="74" mass="7891">MVYYFSATGNSKYVAEGIAGALGDEAQSIQGCDGRLPRADVLGLVTHSRLHDSAGCRRHFLDALCNVRIPGKSP</sequence>
<proteinExistence type="predicted"/>
<comment type="caution">
    <text evidence="1">The sequence shown here is derived from an EMBL/GenBank/DDBJ whole genome shotgun (WGS) entry which is preliminary data.</text>
</comment>
<evidence type="ECO:0008006" key="3">
    <source>
        <dbReference type="Google" id="ProtNLM"/>
    </source>
</evidence>
<dbReference type="Proteomes" id="UP001332931">
    <property type="component" value="Unassembled WGS sequence"/>
</dbReference>
<name>A0ABU7RBX4_9ACTN</name>